<dbReference type="Pfam" id="PF17759">
    <property type="entry name" value="tRNA_synthFbeta"/>
    <property type="match status" value="1"/>
</dbReference>
<dbReference type="PANTHER" id="PTHR10947:SF0">
    <property type="entry name" value="PHENYLALANINE--TRNA LIGASE BETA SUBUNIT"/>
    <property type="match status" value="1"/>
</dbReference>
<dbReference type="SMART" id="SM00873">
    <property type="entry name" value="B3_4"/>
    <property type="match status" value="1"/>
</dbReference>
<dbReference type="GO" id="GO:0003723">
    <property type="term" value="F:RNA binding"/>
    <property type="evidence" value="ECO:0007669"/>
    <property type="project" value="InterPro"/>
</dbReference>
<dbReference type="GO" id="GO:0009328">
    <property type="term" value="C:phenylalanine-tRNA ligase complex"/>
    <property type="evidence" value="ECO:0007669"/>
    <property type="project" value="TreeGrafter"/>
</dbReference>
<evidence type="ECO:0000256" key="9">
    <source>
        <dbReference type="ARBA" id="ARBA00022723"/>
    </source>
</evidence>
<dbReference type="InterPro" id="IPR041616">
    <property type="entry name" value="PheRS_beta_core"/>
</dbReference>
<comment type="subcellular location">
    <subcellularLocation>
        <location evidence="2">Cytoplasm</location>
    </subcellularLocation>
</comment>
<evidence type="ECO:0000256" key="1">
    <source>
        <dbReference type="ARBA" id="ARBA00001946"/>
    </source>
</evidence>
<dbReference type="EMBL" id="HACA01026608">
    <property type="protein sequence ID" value="CDW43969.1"/>
    <property type="molecule type" value="Transcribed_RNA"/>
</dbReference>
<dbReference type="InterPro" id="IPR004531">
    <property type="entry name" value="Phe-tRNA-synth_IIc_bsu_arc_euk"/>
</dbReference>
<dbReference type="CTD" id="42888"/>
<evidence type="ECO:0000256" key="3">
    <source>
        <dbReference type="ARBA" id="ARBA00007438"/>
    </source>
</evidence>
<dbReference type="Gene3D" id="3.30.930.10">
    <property type="entry name" value="Bira Bifunctional Protein, Domain 2"/>
    <property type="match status" value="1"/>
</dbReference>
<evidence type="ECO:0000256" key="7">
    <source>
        <dbReference type="ARBA" id="ARBA00022490"/>
    </source>
</evidence>
<dbReference type="Pfam" id="PF03484">
    <property type="entry name" value="B5"/>
    <property type="match status" value="1"/>
</dbReference>
<keyword evidence="7" id="KW-0963">Cytoplasm</keyword>
<dbReference type="GO" id="GO:0005524">
    <property type="term" value="F:ATP binding"/>
    <property type="evidence" value="ECO:0007669"/>
    <property type="project" value="UniProtKB-KW"/>
</dbReference>
<dbReference type="SUPFAM" id="SSF56037">
    <property type="entry name" value="PheT/TilS domain"/>
    <property type="match status" value="1"/>
</dbReference>
<dbReference type="InterPro" id="IPR045060">
    <property type="entry name" value="Phe-tRNA-ligase_IIc_bsu"/>
</dbReference>
<evidence type="ECO:0000256" key="15">
    <source>
        <dbReference type="ARBA" id="ARBA00033189"/>
    </source>
</evidence>
<dbReference type="GO" id="GO:0000287">
    <property type="term" value="F:magnesium ion binding"/>
    <property type="evidence" value="ECO:0007669"/>
    <property type="project" value="InterPro"/>
</dbReference>
<comment type="subunit">
    <text evidence="4">Tetramer of two alpha and two beta subunits.</text>
</comment>
<dbReference type="Pfam" id="PF03483">
    <property type="entry name" value="B3_4"/>
    <property type="match status" value="1"/>
</dbReference>
<evidence type="ECO:0000256" key="6">
    <source>
        <dbReference type="ARBA" id="ARBA00017032"/>
    </source>
</evidence>
<dbReference type="InterPro" id="IPR040659">
    <property type="entry name" value="PhetRS_B1"/>
</dbReference>
<keyword evidence="10" id="KW-0547">Nucleotide-binding</keyword>
<dbReference type="InterPro" id="IPR009061">
    <property type="entry name" value="DNA-bd_dom_put_sf"/>
</dbReference>
<dbReference type="InterPro" id="IPR045864">
    <property type="entry name" value="aa-tRNA-synth_II/BPL/LPL"/>
</dbReference>
<dbReference type="AlphaFoldDB" id="A0A0K2V0G5"/>
<dbReference type="RefSeq" id="XP_040567768.1">
    <property type="nucleotide sequence ID" value="XM_040711834.2"/>
</dbReference>
<evidence type="ECO:0000259" key="17">
    <source>
        <dbReference type="PROSITE" id="PS51483"/>
    </source>
</evidence>
<comment type="cofactor">
    <cofactor evidence="1">
        <name>Mg(2+)</name>
        <dbReference type="ChEBI" id="CHEBI:18420"/>
    </cofactor>
</comment>
<dbReference type="InterPro" id="IPR005147">
    <property type="entry name" value="tRNA_synthase_B5-dom"/>
</dbReference>
<keyword evidence="14" id="KW-0030">Aminoacyl-tRNA synthetase</keyword>
<evidence type="ECO:0000256" key="13">
    <source>
        <dbReference type="ARBA" id="ARBA00022917"/>
    </source>
</evidence>
<keyword evidence="13" id="KW-0648">Protein biosynthesis</keyword>
<comment type="similarity">
    <text evidence="3">Belongs to the phenylalanyl-tRNA synthetase beta subunit family. Type 2 subfamily.</text>
</comment>
<dbReference type="CDD" id="cd00769">
    <property type="entry name" value="PheRS_beta_core"/>
    <property type="match status" value="1"/>
</dbReference>
<dbReference type="EC" id="6.1.1.20" evidence="5"/>
<evidence type="ECO:0000256" key="14">
    <source>
        <dbReference type="ARBA" id="ARBA00023146"/>
    </source>
</evidence>
<dbReference type="GeneID" id="121117411"/>
<keyword evidence="9" id="KW-0479">Metal-binding</keyword>
<dbReference type="Gene3D" id="3.50.40.10">
    <property type="entry name" value="Phenylalanyl-trna Synthetase, Chain B, domain 3"/>
    <property type="match status" value="1"/>
</dbReference>
<organism evidence="18">
    <name type="scientific">Lepeophtheirus salmonis</name>
    <name type="common">Salmon louse</name>
    <name type="synonym">Caligus salmonis</name>
    <dbReference type="NCBI Taxonomy" id="72036"/>
    <lineage>
        <taxon>Eukaryota</taxon>
        <taxon>Metazoa</taxon>
        <taxon>Ecdysozoa</taxon>
        <taxon>Arthropoda</taxon>
        <taxon>Crustacea</taxon>
        <taxon>Multicrustacea</taxon>
        <taxon>Hexanauplia</taxon>
        <taxon>Copepoda</taxon>
        <taxon>Siphonostomatoida</taxon>
        <taxon>Caligidae</taxon>
        <taxon>Lepeophtheirus</taxon>
    </lineage>
</organism>
<dbReference type="PANTHER" id="PTHR10947">
    <property type="entry name" value="PHENYLALANYL-TRNA SYNTHETASE BETA CHAIN AND LEUCINE-RICH REPEAT-CONTAINING PROTEIN 47"/>
    <property type="match status" value="1"/>
</dbReference>
<evidence type="ECO:0000256" key="12">
    <source>
        <dbReference type="ARBA" id="ARBA00022842"/>
    </source>
</evidence>
<dbReference type="InterPro" id="IPR005146">
    <property type="entry name" value="B3/B4_tRNA-bd"/>
</dbReference>
<dbReference type="GO" id="GO:0004826">
    <property type="term" value="F:phenylalanine-tRNA ligase activity"/>
    <property type="evidence" value="ECO:0007669"/>
    <property type="project" value="UniProtKB-EC"/>
</dbReference>
<dbReference type="FunFam" id="3.30.930.10:FF:000032">
    <property type="entry name" value="Phenylalanine--tRNA ligase beta subunit"/>
    <property type="match status" value="1"/>
</dbReference>
<dbReference type="SUPFAM" id="SSF46955">
    <property type="entry name" value="Putative DNA-binding domain"/>
    <property type="match status" value="2"/>
</dbReference>
<evidence type="ECO:0000256" key="4">
    <source>
        <dbReference type="ARBA" id="ARBA00011209"/>
    </source>
</evidence>
<evidence type="ECO:0000256" key="2">
    <source>
        <dbReference type="ARBA" id="ARBA00004496"/>
    </source>
</evidence>
<dbReference type="PROSITE" id="PS51483">
    <property type="entry name" value="B5"/>
    <property type="match status" value="1"/>
</dbReference>
<evidence type="ECO:0000256" key="11">
    <source>
        <dbReference type="ARBA" id="ARBA00022840"/>
    </source>
</evidence>
<reference evidence="18" key="1">
    <citation type="submission" date="2014-05" db="EMBL/GenBank/DDBJ databases">
        <authorList>
            <person name="Chronopoulou M."/>
        </authorList>
    </citation>
    <scope>NUCLEOTIDE SEQUENCE</scope>
    <source>
        <tissue evidence="18">Whole organism</tissue>
    </source>
</reference>
<dbReference type="NCBIfam" id="TIGR00471">
    <property type="entry name" value="pheT_arch"/>
    <property type="match status" value="1"/>
</dbReference>
<dbReference type="SMART" id="SM00874">
    <property type="entry name" value="B5"/>
    <property type="match status" value="1"/>
</dbReference>
<dbReference type="Pfam" id="PF18262">
    <property type="entry name" value="PhetRS_B1"/>
    <property type="match status" value="1"/>
</dbReference>
<name>A0A0K2V0G5_LEPSM</name>
<keyword evidence="12" id="KW-0460">Magnesium</keyword>
<proteinExistence type="inferred from homology"/>
<dbReference type="InterPro" id="IPR020825">
    <property type="entry name" value="Phe-tRNA_synthase-like_B3/B4"/>
</dbReference>
<evidence type="ECO:0000256" key="8">
    <source>
        <dbReference type="ARBA" id="ARBA00022598"/>
    </source>
</evidence>
<keyword evidence="8 18" id="KW-0436">Ligase</keyword>
<keyword evidence="11" id="KW-0067">ATP-binding</keyword>
<comment type="catalytic activity">
    <reaction evidence="16">
        <text>tRNA(Phe) + L-phenylalanine + ATP = L-phenylalanyl-tRNA(Phe) + AMP + diphosphate + H(+)</text>
        <dbReference type="Rhea" id="RHEA:19413"/>
        <dbReference type="Rhea" id="RHEA-COMP:9668"/>
        <dbReference type="Rhea" id="RHEA-COMP:9699"/>
        <dbReference type="ChEBI" id="CHEBI:15378"/>
        <dbReference type="ChEBI" id="CHEBI:30616"/>
        <dbReference type="ChEBI" id="CHEBI:33019"/>
        <dbReference type="ChEBI" id="CHEBI:58095"/>
        <dbReference type="ChEBI" id="CHEBI:78442"/>
        <dbReference type="ChEBI" id="CHEBI:78531"/>
        <dbReference type="ChEBI" id="CHEBI:456215"/>
        <dbReference type="EC" id="6.1.1.20"/>
    </reaction>
</comment>
<protein>
    <recommendedName>
        <fullName evidence="6">Phenylalanine--tRNA ligase beta subunit</fullName>
        <ecNumber evidence="5">6.1.1.20</ecNumber>
    </recommendedName>
    <alternativeName>
        <fullName evidence="15">Phenylalanyl-tRNA synthetase beta subunit</fullName>
    </alternativeName>
</protein>
<sequence>MPTVGVNREALFKALNQTFTEESFDELCFEFGLELDEVVVEDNGETTYKLDIGANRYDLLCLEGLVRSLLIFQGKRKNPIYRISKGTEKLIVDPSTSAIRPFAVSAVLRNVTFDQRRYDSFIDLQDKLHQNLARKRTLVAIGTHDLDRIKGPFKYMAKKPSEIKFKPLNQTKEFTATELMDLYSTDTQLKSYLGIIRDSPVYPVIYDSNGVVLSMPPIINGDHSKITLDTKNVFIECTATDLVKAQVVLDTIVTMFSEYCSKPFEIESVEVVNPNDNKHPSRTYPTLEYRKEIISRSKVNGCIGVQLKGSEIATLLGKMSLSSTVQGEGESIEVTIPPTRHDILHACDIYEDVAISYGYNNLIKTIPKLMTIGQQFPLNKLSDQLREQVAQSGFTECLNFSLCSRDDVSVKLKNPEAIQDAVKISNPKTLEFQVARTTLLPGLLKTVASNKNMPLPLKLFELSDVVLKDASKDVGARNERRLCGIFYNKSPGFETIHGLLDRIMSLLEVPLVATGNINGYYIQNCSDPTFFPGRCAEIIAYGVNVGKLGVLHPEVITNFDLNLPCSALEINIELFL</sequence>
<accession>A0A0K2V0G5</accession>
<dbReference type="GO" id="GO:0006432">
    <property type="term" value="P:phenylalanyl-tRNA aminoacylation"/>
    <property type="evidence" value="ECO:0007669"/>
    <property type="project" value="InterPro"/>
</dbReference>
<dbReference type="KEGG" id="lsm:121117411"/>
<dbReference type="SUPFAM" id="SSF55681">
    <property type="entry name" value="Class II aaRS and biotin synthetases"/>
    <property type="match status" value="1"/>
</dbReference>
<dbReference type="Gene3D" id="3.30.56.10">
    <property type="match status" value="2"/>
</dbReference>
<evidence type="ECO:0000256" key="10">
    <source>
        <dbReference type="ARBA" id="ARBA00022741"/>
    </source>
</evidence>
<evidence type="ECO:0000256" key="5">
    <source>
        <dbReference type="ARBA" id="ARBA00012814"/>
    </source>
</evidence>
<feature type="domain" description="B5" evidence="17">
    <location>
        <begin position="287"/>
        <end position="364"/>
    </location>
</feature>
<evidence type="ECO:0000256" key="16">
    <source>
        <dbReference type="ARBA" id="ARBA00049255"/>
    </source>
</evidence>
<dbReference type="FunFam" id="3.50.40.10:FF:000002">
    <property type="entry name" value="phenylalanine--tRNA ligase beta subunit"/>
    <property type="match status" value="1"/>
</dbReference>
<evidence type="ECO:0000313" key="18">
    <source>
        <dbReference type="EMBL" id="CDW43969.1"/>
    </source>
</evidence>
<dbReference type="OrthoDB" id="1698572at2759"/>